<dbReference type="InterPro" id="IPR011519">
    <property type="entry name" value="UnbV_ASPIC"/>
</dbReference>
<dbReference type="SUPFAM" id="SSF53474">
    <property type="entry name" value="alpha/beta-Hydrolases"/>
    <property type="match status" value="1"/>
</dbReference>
<dbReference type="KEGG" id="pbp:STSP1_01410"/>
<keyword evidence="7" id="KW-0624">Polysaccharide degradation</keyword>
<dbReference type="RefSeq" id="WP_085755691.1">
    <property type="nucleotide sequence ID" value="NZ_CP021023.1"/>
</dbReference>
<dbReference type="PANTHER" id="PTHR38050:SF2">
    <property type="entry name" value="FERULOYL ESTERASE C-RELATED"/>
    <property type="match status" value="1"/>
</dbReference>
<evidence type="ECO:0000313" key="10">
    <source>
        <dbReference type="EMBL" id="ARN57017.1"/>
    </source>
</evidence>
<organism evidence="10 11">
    <name type="scientific">Sedimentisphaera salicampi</name>
    <dbReference type="NCBI Taxonomy" id="1941349"/>
    <lineage>
        <taxon>Bacteria</taxon>
        <taxon>Pseudomonadati</taxon>
        <taxon>Planctomycetota</taxon>
        <taxon>Phycisphaerae</taxon>
        <taxon>Sedimentisphaerales</taxon>
        <taxon>Sedimentisphaeraceae</taxon>
        <taxon>Sedimentisphaera</taxon>
    </lineage>
</organism>
<dbReference type="InterPro" id="IPR018247">
    <property type="entry name" value="EF_Hand_1_Ca_BS"/>
</dbReference>
<dbReference type="Pfam" id="PF13517">
    <property type="entry name" value="FG-GAP_3"/>
    <property type="match status" value="1"/>
</dbReference>
<comment type="subcellular location">
    <subcellularLocation>
        <location evidence="1">Secreted</location>
    </subcellularLocation>
</comment>
<keyword evidence="6" id="KW-0119">Carbohydrate metabolism</keyword>
<dbReference type="InterPro" id="IPR013517">
    <property type="entry name" value="FG-GAP"/>
</dbReference>
<dbReference type="InterPro" id="IPR002048">
    <property type="entry name" value="EF_hand_dom"/>
</dbReference>
<evidence type="ECO:0000259" key="9">
    <source>
        <dbReference type="PROSITE" id="PS50222"/>
    </source>
</evidence>
<feature type="domain" description="EF-hand" evidence="9">
    <location>
        <begin position="56"/>
        <end position="91"/>
    </location>
</feature>
<dbReference type="GO" id="GO:0045493">
    <property type="term" value="P:xylan catabolic process"/>
    <property type="evidence" value="ECO:0007669"/>
    <property type="project" value="UniProtKB-KW"/>
</dbReference>
<dbReference type="GO" id="GO:0005509">
    <property type="term" value="F:calcium ion binding"/>
    <property type="evidence" value="ECO:0007669"/>
    <property type="project" value="InterPro"/>
</dbReference>
<protein>
    <submittedName>
        <fullName evidence="10">Esterase, PHB depolymerase family</fullName>
    </submittedName>
</protein>
<evidence type="ECO:0000256" key="7">
    <source>
        <dbReference type="ARBA" id="ARBA00023326"/>
    </source>
</evidence>
<reference evidence="11" key="1">
    <citation type="submission" date="2017-04" db="EMBL/GenBank/DDBJ databases">
        <title>Comparative genomics and description of representatives of a novel lineage of planctomycetes thriving in anoxic sediments.</title>
        <authorList>
            <person name="Spring S."/>
            <person name="Bunk B."/>
            <person name="Sproer C."/>
        </authorList>
    </citation>
    <scope>NUCLEOTIDE SEQUENCE [LARGE SCALE GENOMIC DNA]</scope>
    <source>
        <strain evidence="11">ST-PulAB-D4</strain>
    </source>
</reference>
<dbReference type="InterPro" id="IPR043595">
    <property type="entry name" value="FaeB/C/D"/>
</dbReference>
<evidence type="ECO:0000256" key="8">
    <source>
        <dbReference type="SAM" id="MobiDB-lite"/>
    </source>
</evidence>
<dbReference type="InterPro" id="IPR011992">
    <property type="entry name" value="EF-hand-dom_pair"/>
</dbReference>
<dbReference type="STRING" id="1941349.STSP1_01410"/>
<accession>A0A1W6LML8</accession>
<dbReference type="AlphaFoldDB" id="A0A1W6LML8"/>
<feature type="region of interest" description="Disordered" evidence="8">
    <location>
        <begin position="384"/>
        <end position="415"/>
    </location>
</feature>
<evidence type="ECO:0000256" key="6">
    <source>
        <dbReference type="ARBA" id="ARBA00023277"/>
    </source>
</evidence>
<dbReference type="GO" id="GO:0030600">
    <property type="term" value="F:feruloyl esterase activity"/>
    <property type="evidence" value="ECO:0007669"/>
    <property type="project" value="InterPro"/>
</dbReference>
<dbReference type="Proteomes" id="UP000193334">
    <property type="component" value="Chromosome"/>
</dbReference>
<gene>
    <name evidence="10" type="ORF">STSP1_01410</name>
</gene>
<dbReference type="GO" id="GO:0005576">
    <property type="term" value="C:extracellular region"/>
    <property type="evidence" value="ECO:0007669"/>
    <property type="project" value="UniProtKB-SubCell"/>
</dbReference>
<evidence type="ECO:0000256" key="4">
    <source>
        <dbReference type="ARBA" id="ARBA00022729"/>
    </source>
</evidence>
<dbReference type="Gene3D" id="3.40.50.1820">
    <property type="entry name" value="alpha/beta hydrolase"/>
    <property type="match status" value="1"/>
</dbReference>
<dbReference type="InterPro" id="IPR029058">
    <property type="entry name" value="AB_hydrolase_fold"/>
</dbReference>
<dbReference type="Gene3D" id="1.10.238.10">
    <property type="entry name" value="EF-hand"/>
    <property type="match status" value="1"/>
</dbReference>
<dbReference type="PROSITE" id="PS00018">
    <property type="entry name" value="EF_HAND_1"/>
    <property type="match status" value="1"/>
</dbReference>
<evidence type="ECO:0000256" key="5">
    <source>
        <dbReference type="ARBA" id="ARBA00022801"/>
    </source>
</evidence>
<feature type="region of interest" description="Disordered" evidence="8">
    <location>
        <begin position="83"/>
        <end position="103"/>
    </location>
</feature>
<dbReference type="SUPFAM" id="SSF69318">
    <property type="entry name" value="Integrin alpha N-terminal domain"/>
    <property type="match status" value="1"/>
</dbReference>
<dbReference type="Pfam" id="PF07593">
    <property type="entry name" value="UnbV_ASPIC"/>
    <property type="match status" value="1"/>
</dbReference>
<proteinExistence type="predicted"/>
<evidence type="ECO:0000256" key="3">
    <source>
        <dbReference type="ARBA" id="ARBA00022651"/>
    </source>
</evidence>
<feature type="compositionally biased region" description="Basic and acidic residues" evidence="8">
    <location>
        <begin position="404"/>
        <end position="415"/>
    </location>
</feature>
<dbReference type="Gene3D" id="2.130.10.130">
    <property type="entry name" value="Integrin alpha, N-terminal"/>
    <property type="match status" value="2"/>
</dbReference>
<name>A0A1W6LML8_9BACT</name>
<keyword evidence="11" id="KW-1185">Reference proteome</keyword>
<dbReference type="PANTHER" id="PTHR38050">
    <property type="match status" value="1"/>
</dbReference>
<evidence type="ECO:0000256" key="2">
    <source>
        <dbReference type="ARBA" id="ARBA00022525"/>
    </source>
</evidence>
<dbReference type="InterPro" id="IPR028994">
    <property type="entry name" value="Integrin_alpha_N"/>
</dbReference>
<dbReference type="EMBL" id="CP021023">
    <property type="protein sequence ID" value="ARN57017.1"/>
    <property type="molecule type" value="Genomic_DNA"/>
</dbReference>
<keyword evidence="3" id="KW-0858">Xylan degradation</keyword>
<dbReference type="PROSITE" id="PS50222">
    <property type="entry name" value="EF_HAND_2"/>
    <property type="match status" value="1"/>
</dbReference>
<evidence type="ECO:0000256" key="1">
    <source>
        <dbReference type="ARBA" id="ARBA00004613"/>
    </source>
</evidence>
<sequence>MAVFDTFRAGMIASAIFAGIVCIDSVLSARSSSAGVRLFSRIDANTDGKLSSEELDDYPRLKRILIKADSDGSGDLTIEELKGFSRTNRTSEPEENKPASRDQIKELTVNGKERRYLVHFPEGYDKDAPAPLVLAFHGGGGNPRSMIRLSGLNSKADEEGFIVVYPYGSGVMEDRFLTFNGGNCCAYAKNNGIDDVAFVEAILEDIQAHAAVDQRRIYATGMSNGAIMSYYLASELAGKIAAIAPVAGPMGTQECTPSEPVSVIHFHGTGDENAPFEGGYGKKSIRKKDAAPFHSVEHSINCWIEANQCRNGPAVTNLPDRAEDGMKSIKKVWDDGKNGSEVVLVEIKGGGHTWPGRPPTTAILGDSTMDISANDMMWEFFKKHPKPEKEEKNAASKTAGEPKVMPDTDASRDARGRGKMFESVHVPGLTDFPEGTNGIAFADFDGNGYLDALTVTTPPFILAEEMKGRENPRDTLRLMMNYGSFEFRSEEITLNGSPAKPDDFGQGWRGSQVPVAADFNNDGLLDFFVSRQFPGMGNKRRKGHKAVGCSLFLAEGSYNTFKDVSEKLNVLNERAYNRQPSLGDVNQDGWIDIAVGADNTTNAFEGISKAALFVYRPEDGDFASGRYEDIGGSDLAPDFGGFYNNPQKDKAGPKVSLRDIDNDGDLDLFQSTHVLINIHYNARNLPLSPAEYRQGVFTWRNMLAETGELRFEKSVDNGMAGEARLKYDKQKQIYVPENAETAPGLAYLFFADINNDSFLDAAAVDGTDFLYTPKTEDTAACLWLNEEGFSFRKASGETSFDALNHSYRYWYQFFENEITKKLKFTIPRGKMNKSQPGLSRKAPLDFRPYYGDLVFADFNNDTFIDFVAIDRREAKLLEPRAILFLNQNGESFEPQPTTFSGIDSTGIAGEAADLNNDGLVDLFISGDPDNTAPEGNPRHRYEDKVYLNTGARNSKDNHWLRLRFSGISHAALIGTRIELFEPENGERIGTRGIYAEHSYKSGSPLEAHFGLGENELAEVRVFLPSGEKFTLREVKADQYLDLNVSSRSLEPVKVENKAETAS</sequence>
<evidence type="ECO:0000313" key="11">
    <source>
        <dbReference type="Proteomes" id="UP000193334"/>
    </source>
</evidence>
<dbReference type="SUPFAM" id="SSF47473">
    <property type="entry name" value="EF-hand"/>
    <property type="match status" value="1"/>
</dbReference>
<keyword evidence="2" id="KW-0964">Secreted</keyword>
<keyword evidence="4" id="KW-0732">Signal</keyword>
<keyword evidence="5" id="KW-0378">Hydrolase</keyword>